<dbReference type="RefSeq" id="WP_069695383.1">
    <property type="nucleotide sequence ID" value="NZ_CP101180.1"/>
</dbReference>
<dbReference type="InterPro" id="IPR012908">
    <property type="entry name" value="PGAP1-ab_dom-like"/>
</dbReference>
<feature type="signal peptide" evidence="1">
    <location>
        <begin position="1"/>
        <end position="26"/>
    </location>
</feature>
<dbReference type="Proteomes" id="UP001163293">
    <property type="component" value="Chromosome"/>
</dbReference>
<accession>A0AAX3EKV2</accession>
<dbReference type="InterPro" id="IPR029058">
    <property type="entry name" value="AB_hydrolase_fold"/>
</dbReference>
<dbReference type="SUPFAM" id="SSF53474">
    <property type="entry name" value="alpha/beta-Hydrolases"/>
    <property type="match status" value="1"/>
</dbReference>
<dbReference type="Pfam" id="PF07819">
    <property type="entry name" value="PGAP1"/>
    <property type="match status" value="1"/>
</dbReference>
<dbReference type="Gene3D" id="3.40.50.1820">
    <property type="entry name" value="alpha/beta hydrolase"/>
    <property type="match status" value="1"/>
</dbReference>
<proteinExistence type="predicted"/>
<sequence>MKRIIHALVALTVALAGLLISTPAQAAPAARECPRQSGDAATQVRAIPVIYVHGWTGNGATAERDTVPMLTTALGDKYQVFAFDYGWANTTWGAEEKISGCLAQFIEHLSEANQAAQGAGQVAIVAHSMGGLVSRAATTYLAQDGKSESLAGIVTLGTPHQGTPFYGALATVQELISRAIPSFHGSIVPEWTKIATPPNDSPASKCLAFPHPDPCAPVPYVQPGQRIATVAGQVEVTVTFFGLKLNNAAVLDVGDSIVPTGSALGYPGSAAGASPRGSYLGEKRVVCQRTTSQLNAMALQLGFFDFANVNSYLDEVASGRAASGMSSWAFALNFTGAPCNHGALPKSEQALAYAKEFIDAMDVGEFGLARTFSGRTPDLQYAGTADRVPFTFRTKPEWTVASKYQDHQFEVTDERGETLATLSFPLDFSPAPQASMPTHAVQVLLNSTASLQTSARPCTTCNLQIQAFAIDSKEAKLTTGQPAVQGWTKRVAAITRLADTSTPPTSVTALGGPSPHMIKTPLGHTAVADWSSVRYFDTLDEAEAWLNSPDQKSVARMLLSLRFD</sequence>
<dbReference type="EMBL" id="CP101185">
    <property type="protein sequence ID" value="UYV98446.1"/>
    <property type="molecule type" value="Genomic_DNA"/>
</dbReference>
<evidence type="ECO:0000259" key="2">
    <source>
        <dbReference type="Pfam" id="PF07819"/>
    </source>
</evidence>
<dbReference type="AlphaFoldDB" id="A0AAX3EKV2"/>
<feature type="domain" description="GPI inositol-deacylase PGAP1-like alpha/beta" evidence="2">
    <location>
        <begin position="101"/>
        <end position="165"/>
    </location>
</feature>
<gene>
    <name evidence="3" type="ORF">NL394_04245</name>
</gene>
<evidence type="ECO:0000313" key="4">
    <source>
        <dbReference type="Proteomes" id="UP001163293"/>
    </source>
</evidence>
<name>A0AAX3EKV2_PAEUR</name>
<organism evidence="3 4">
    <name type="scientific">Paenarthrobacter ureafaciens</name>
    <dbReference type="NCBI Taxonomy" id="37931"/>
    <lineage>
        <taxon>Bacteria</taxon>
        <taxon>Bacillati</taxon>
        <taxon>Actinomycetota</taxon>
        <taxon>Actinomycetes</taxon>
        <taxon>Micrococcales</taxon>
        <taxon>Micrococcaceae</taxon>
        <taxon>Paenarthrobacter</taxon>
    </lineage>
</organism>
<evidence type="ECO:0000256" key="1">
    <source>
        <dbReference type="SAM" id="SignalP"/>
    </source>
</evidence>
<protein>
    <submittedName>
        <fullName evidence="3">Alpha/beta fold hydrolase</fullName>
    </submittedName>
</protein>
<reference evidence="3" key="1">
    <citation type="submission" date="2022-07" db="EMBL/GenBank/DDBJ databases">
        <authorList>
            <person name="Wu T."/>
        </authorList>
    </citation>
    <scope>NUCLEOTIDE SEQUENCE</scope>
    <source>
        <strain evidence="3">SD-1</strain>
    </source>
</reference>
<dbReference type="GO" id="GO:0016788">
    <property type="term" value="F:hydrolase activity, acting on ester bonds"/>
    <property type="evidence" value="ECO:0007669"/>
    <property type="project" value="InterPro"/>
</dbReference>
<feature type="chain" id="PRO_5043869852" evidence="1">
    <location>
        <begin position="27"/>
        <end position="564"/>
    </location>
</feature>
<evidence type="ECO:0000313" key="3">
    <source>
        <dbReference type="EMBL" id="UYV98446.1"/>
    </source>
</evidence>
<keyword evidence="3" id="KW-0378">Hydrolase</keyword>
<keyword evidence="4" id="KW-1185">Reference proteome</keyword>
<keyword evidence="1" id="KW-0732">Signal</keyword>